<dbReference type="KEGG" id="ptm:GSPATT00016136001"/>
<gene>
    <name evidence="1" type="ORF">GSPATT00016136001</name>
</gene>
<dbReference type="EMBL" id="CT868396">
    <property type="protein sequence ID" value="CAK81294.1"/>
    <property type="molecule type" value="Genomic_DNA"/>
</dbReference>
<proteinExistence type="predicted"/>
<sequence>MMKKKKKLIKQSNFGLPELCERQIKQALEIGFFNKLEFETREYANKQKRRYWIIIWSIEKKMAIKGNGRRELQKLLNWRAGVRLSLYKINIDKVRNGERQILIRKAHFLKNLKERGVKKYREYENRKYGVMSSGDIKSEWKQIINQ</sequence>
<dbReference type="RefSeq" id="XP_001448691.1">
    <property type="nucleotide sequence ID" value="XM_001448654.1"/>
</dbReference>
<name>A0DE27_PARTE</name>
<dbReference type="HOGENOM" id="CLU_1781045_0_0_1"/>
<accession>A0DE27</accession>
<dbReference type="InParanoid" id="A0DE27"/>
<dbReference type="Proteomes" id="UP000000600">
    <property type="component" value="Unassembled WGS sequence"/>
</dbReference>
<evidence type="ECO:0000313" key="1">
    <source>
        <dbReference type="EMBL" id="CAK81294.1"/>
    </source>
</evidence>
<dbReference type="GeneID" id="5034476"/>
<protein>
    <submittedName>
        <fullName evidence="1">Uncharacterized protein</fullName>
    </submittedName>
</protein>
<dbReference type="AlphaFoldDB" id="A0DE27"/>
<reference evidence="1 2" key="1">
    <citation type="journal article" date="2006" name="Nature">
        <title>Global trends of whole-genome duplications revealed by the ciliate Paramecium tetraurelia.</title>
        <authorList>
            <consortium name="Genoscope"/>
            <person name="Aury J.-M."/>
            <person name="Jaillon O."/>
            <person name="Duret L."/>
            <person name="Noel B."/>
            <person name="Jubin C."/>
            <person name="Porcel B.M."/>
            <person name="Segurens B."/>
            <person name="Daubin V."/>
            <person name="Anthouard V."/>
            <person name="Aiach N."/>
            <person name="Arnaiz O."/>
            <person name="Billaut A."/>
            <person name="Beisson J."/>
            <person name="Blanc I."/>
            <person name="Bouhouche K."/>
            <person name="Camara F."/>
            <person name="Duharcourt S."/>
            <person name="Guigo R."/>
            <person name="Gogendeau D."/>
            <person name="Katinka M."/>
            <person name="Keller A.-M."/>
            <person name="Kissmehl R."/>
            <person name="Klotz C."/>
            <person name="Koll F."/>
            <person name="Le Moue A."/>
            <person name="Lepere C."/>
            <person name="Malinsky S."/>
            <person name="Nowacki M."/>
            <person name="Nowak J.K."/>
            <person name="Plattner H."/>
            <person name="Poulain J."/>
            <person name="Ruiz F."/>
            <person name="Serrano V."/>
            <person name="Zagulski M."/>
            <person name="Dessen P."/>
            <person name="Betermier M."/>
            <person name="Weissenbach J."/>
            <person name="Scarpelli C."/>
            <person name="Schachter V."/>
            <person name="Sperling L."/>
            <person name="Meyer E."/>
            <person name="Cohen J."/>
            <person name="Wincker P."/>
        </authorList>
    </citation>
    <scope>NUCLEOTIDE SEQUENCE [LARGE SCALE GENOMIC DNA]</scope>
    <source>
        <strain evidence="1 2">Stock d4-2</strain>
    </source>
</reference>
<evidence type="ECO:0000313" key="2">
    <source>
        <dbReference type="Proteomes" id="UP000000600"/>
    </source>
</evidence>
<organism evidence="1 2">
    <name type="scientific">Paramecium tetraurelia</name>
    <dbReference type="NCBI Taxonomy" id="5888"/>
    <lineage>
        <taxon>Eukaryota</taxon>
        <taxon>Sar</taxon>
        <taxon>Alveolata</taxon>
        <taxon>Ciliophora</taxon>
        <taxon>Intramacronucleata</taxon>
        <taxon>Oligohymenophorea</taxon>
        <taxon>Peniculida</taxon>
        <taxon>Parameciidae</taxon>
        <taxon>Paramecium</taxon>
    </lineage>
</organism>
<keyword evidence="2" id="KW-1185">Reference proteome</keyword>